<organism evidence="1 2">
    <name type="scientific">Holothuria leucospilota</name>
    <name type="common">Black long sea cucumber</name>
    <name type="synonym">Mertensiothuria leucospilota</name>
    <dbReference type="NCBI Taxonomy" id="206669"/>
    <lineage>
        <taxon>Eukaryota</taxon>
        <taxon>Metazoa</taxon>
        <taxon>Echinodermata</taxon>
        <taxon>Eleutherozoa</taxon>
        <taxon>Echinozoa</taxon>
        <taxon>Holothuroidea</taxon>
        <taxon>Aspidochirotacea</taxon>
        <taxon>Aspidochirotida</taxon>
        <taxon>Holothuriidae</taxon>
        <taxon>Holothuria</taxon>
    </lineage>
</organism>
<evidence type="ECO:0000313" key="1">
    <source>
        <dbReference type="EMBL" id="KAJ8041883.1"/>
    </source>
</evidence>
<sequence>MIFSSKVTMENCRLKSSNNWPLIPRCSKWKLNFDLQISRDLLRSAVDEQSDENDFNDADEQFAVFTKKKIVACLEKD</sequence>
<dbReference type="EMBL" id="JAIZAY010000005">
    <property type="protein sequence ID" value="KAJ8041883.1"/>
    <property type="molecule type" value="Genomic_DNA"/>
</dbReference>
<accession>A0A9Q1C9W5</accession>
<keyword evidence="2" id="KW-1185">Reference proteome</keyword>
<name>A0A9Q1C9W5_HOLLE</name>
<proteinExistence type="predicted"/>
<evidence type="ECO:0000313" key="2">
    <source>
        <dbReference type="Proteomes" id="UP001152320"/>
    </source>
</evidence>
<protein>
    <submittedName>
        <fullName evidence="1">Uncharacterized protein</fullName>
    </submittedName>
</protein>
<dbReference type="Proteomes" id="UP001152320">
    <property type="component" value="Chromosome 5"/>
</dbReference>
<gene>
    <name evidence="1" type="ORF">HOLleu_12807</name>
</gene>
<comment type="caution">
    <text evidence="1">The sequence shown here is derived from an EMBL/GenBank/DDBJ whole genome shotgun (WGS) entry which is preliminary data.</text>
</comment>
<dbReference type="AlphaFoldDB" id="A0A9Q1C9W5"/>
<reference evidence="1" key="1">
    <citation type="submission" date="2021-10" db="EMBL/GenBank/DDBJ databases">
        <title>Tropical sea cucumber genome reveals ecological adaptation and Cuvierian tubules defense mechanism.</title>
        <authorList>
            <person name="Chen T."/>
        </authorList>
    </citation>
    <scope>NUCLEOTIDE SEQUENCE</scope>
    <source>
        <strain evidence="1">Nanhai2018</strain>
        <tissue evidence="1">Muscle</tissue>
    </source>
</reference>